<sequence>MSIYRCMFQASFDKAAPNARSGGQGGCAGSPLIRALPPMQGPA</sequence>
<proteinExistence type="predicted"/>
<accession>A0A0J7JZD5</accession>
<dbReference type="Proteomes" id="UP000036403">
    <property type="component" value="Unassembled WGS sequence"/>
</dbReference>
<evidence type="ECO:0000256" key="1">
    <source>
        <dbReference type="SAM" id="MobiDB-lite"/>
    </source>
</evidence>
<gene>
    <name evidence="2" type="ORF">RF55_19714</name>
</gene>
<comment type="caution">
    <text evidence="2">The sequence shown here is derived from an EMBL/GenBank/DDBJ whole genome shotgun (WGS) entry which is preliminary data.</text>
</comment>
<feature type="region of interest" description="Disordered" evidence="1">
    <location>
        <begin position="16"/>
        <end position="43"/>
    </location>
</feature>
<dbReference type="PaxDb" id="67767-A0A0J7JZD5"/>
<evidence type="ECO:0000313" key="3">
    <source>
        <dbReference type="Proteomes" id="UP000036403"/>
    </source>
</evidence>
<dbReference type="AlphaFoldDB" id="A0A0J7JZD5"/>
<evidence type="ECO:0000313" key="2">
    <source>
        <dbReference type="EMBL" id="KMQ83548.1"/>
    </source>
</evidence>
<organism evidence="2 3">
    <name type="scientific">Lasius niger</name>
    <name type="common">Black garden ant</name>
    <dbReference type="NCBI Taxonomy" id="67767"/>
    <lineage>
        <taxon>Eukaryota</taxon>
        <taxon>Metazoa</taxon>
        <taxon>Ecdysozoa</taxon>
        <taxon>Arthropoda</taxon>
        <taxon>Hexapoda</taxon>
        <taxon>Insecta</taxon>
        <taxon>Pterygota</taxon>
        <taxon>Neoptera</taxon>
        <taxon>Endopterygota</taxon>
        <taxon>Hymenoptera</taxon>
        <taxon>Apocrita</taxon>
        <taxon>Aculeata</taxon>
        <taxon>Formicoidea</taxon>
        <taxon>Formicidae</taxon>
        <taxon>Formicinae</taxon>
        <taxon>Lasius</taxon>
        <taxon>Lasius</taxon>
    </lineage>
</organism>
<keyword evidence="3" id="KW-1185">Reference proteome</keyword>
<protein>
    <submittedName>
        <fullName evidence="2">Uncharacterized protein</fullName>
    </submittedName>
</protein>
<name>A0A0J7JZD5_LASNI</name>
<dbReference type="EMBL" id="LBMM01019389">
    <property type="protein sequence ID" value="KMQ83548.1"/>
    <property type="molecule type" value="Genomic_DNA"/>
</dbReference>
<reference evidence="2 3" key="1">
    <citation type="submission" date="2015-04" db="EMBL/GenBank/DDBJ databases">
        <title>Lasius niger genome sequencing.</title>
        <authorList>
            <person name="Konorov E.A."/>
            <person name="Nikitin M.A."/>
            <person name="Kirill M.V."/>
            <person name="Chang P."/>
        </authorList>
    </citation>
    <scope>NUCLEOTIDE SEQUENCE [LARGE SCALE GENOMIC DNA]</scope>
    <source>
        <tissue evidence="2">Whole</tissue>
    </source>
</reference>
<feature type="non-terminal residue" evidence="2">
    <location>
        <position position="43"/>
    </location>
</feature>